<dbReference type="AlphaFoldDB" id="A0A6A5CFR0"/>
<comment type="caution">
    <text evidence="2">The sequence shown here is derived from an EMBL/GenBank/DDBJ whole genome shotgun (WGS) entry which is preliminary data.</text>
</comment>
<keyword evidence="3" id="KW-1185">Reference proteome</keyword>
<reference evidence="2 3" key="1">
    <citation type="journal article" date="2019" name="Sci. Rep.">
        <title>Nanopore sequencing improves the draft genome of the human pathogenic amoeba Naegleria fowleri.</title>
        <authorList>
            <person name="Liechti N."/>
            <person name="Schurch N."/>
            <person name="Bruggmann R."/>
            <person name="Wittwer M."/>
        </authorList>
    </citation>
    <scope>NUCLEOTIDE SEQUENCE [LARGE SCALE GENOMIC DNA]</scope>
    <source>
        <strain evidence="2 3">ATCC 30894</strain>
    </source>
</reference>
<name>A0A6A5CFR0_NAEFO</name>
<dbReference type="EMBL" id="VFQX01000004">
    <property type="protein sequence ID" value="KAF0984095.1"/>
    <property type="molecule type" value="Genomic_DNA"/>
</dbReference>
<dbReference type="OrthoDB" id="10417000at2759"/>
<proteinExistence type="predicted"/>
<dbReference type="VEuPathDB" id="AmoebaDB:NfTy_004240"/>
<evidence type="ECO:0000313" key="2">
    <source>
        <dbReference type="EMBL" id="KAF0984095.1"/>
    </source>
</evidence>
<dbReference type="GeneID" id="68115228"/>
<feature type="region of interest" description="Disordered" evidence="1">
    <location>
        <begin position="1"/>
        <end position="27"/>
    </location>
</feature>
<dbReference type="VEuPathDB" id="AmoebaDB:FDP41_008010"/>
<feature type="compositionally biased region" description="Polar residues" evidence="1">
    <location>
        <begin position="8"/>
        <end position="23"/>
    </location>
</feature>
<sequence length="758" mass="88701">MLGESHLLQKTNSSSSTNEIGKSNSDDWNRLNQIDNSHLQQWIDKIEQLFHHVHSHFEMQDKKDIYFQDNNSPEAIILTSLNHQDQILLQEHLKQVFTRIIQENFTLFKIILEEYPSLIRLLNTIISLPSPNLLLVVMRPVLNHLYLLLYKSIVETDDFSEKPKIINRCLNLLGKCIQVRTDYGHKAHGSTTDVLFEFEKNIPLSHSMEQYLEQIILEKCYDIKINRALSINRNKKHHHVNFLRSCLCFLKLGVFQYPLCHMAMIQYISIFIDNIDWSNLQDIIILTLAHELISSKDEEIVSLSQKTKIASSNMTILSKLFTELLESMLKQPFKSVHNFTEYRILSECIRTNASICIILENFIENLFLECNNNFRILYAAHDIFSPLATNALPLETLDTTHLIHLSEDISTHWIRHQFKSYDWFLRSMVYVFSYVIRQYQQPRRDKNQQFEMTPMFRQSLVYLIRYIFGHDLSKDFELAQDSLLHIIQTLSKCEKISHSQFLSFIEDENMNDESGTTSFQPVPIHSLINLYMSMIFVRHDSKNFTYDQVIDLFLNDDTNQDFSIFTEKTLIILRWMDQMILLLNSPSSSMDTPLRRKFLSFHQRQLILLLGYLRVLPLFKKKCKLNNLTSHTSLSSLLLKFQEEYYEPLVAFWNHYKSNNPSTNNNLHINAFQTANHSILSFSQVQKELEEESSTTTTTTSTQHQTLKSLHGRDPLESGQNALSKHQILLIPLILSTFERISLFDDEEEVVVEDDGGG</sequence>
<gene>
    <name evidence="2" type="ORF">FDP41_008010</name>
</gene>
<accession>A0A6A5CFR0</accession>
<organism evidence="2 3">
    <name type="scientific">Naegleria fowleri</name>
    <name type="common">Brain eating amoeba</name>
    <dbReference type="NCBI Taxonomy" id="5763"/>
    <lineage>
        <taxon>Eukaryota</taxon>
        <taxon>Discoba</taxon>
        <taxon>Heterolobosea</taxon>
        <taxon>Tetramitia</taxon>
        <taxon>Eutetramitia</taxon>
        <taxon>Vahlkampfiidae</taxon>
        <taxon>Naegleria</taxon>
    </lineage>
</organism>
<feature type="region of interest" description="Disordered" evidence="1">
    <location>
        <begin position="690"/>
        <end position="716"/>
    </location>
</feature>
<evidence type="ECO:0000256" key="1">
    <source>
        <dbReference type="SAM" id="MobiDB-lite"/>
    </source>
</evidence>
<protein>
    <submittedName>
        <fullName evidence="2">Uncharacterized protein</fullName>
    </submittedName>
</protein>
<dbReference type="Proteomes" id="UP000444721">
    <property type="component" value="Unassembled WGS sequence"/>
</dbReference>
<evidence type="ECO:0000313" key="3">
    <source>
        <dbReference type="Proteomes" id="UP000444721"/>
    </source>
</evidence>
<dbReference type="VEuPathDB" id="AmoebaDB:NF0036870"/>
<dbReference type="RefSeq" id="XP_044568808.1">
    <property type="nucleotide sequence ID" value="XM_044711819.1"/>
</dbReference>